<proteinExistence type="predicted"/>
<name>A0ABT0GKW4_9GAMM</name>
<keyword evidence="1" id="KW-0378">Hydrolase</keyword>
<keyword evidence="2" id="KW-1185">Reference proteome</keyword>
<dbReference type="GO" id="GO:0050129">
    <property type="term" value="F:N-formylglutamate deformylase activity"/>
    <property type="evidence" value="ECO:0007669"/>
    <property type="project" value="UniProtKB-EC"/>
</dbReference>
<dbReference type="EC" id="3.5.1.68" evidence="1"/>
<dbReference type="InterPro" id="IPR010247">
    <property type="entry name" value="HutG_amidohyd"/>
</dbReference>
<dbReference type="Gene3D" id="3.40.630.40">
    <property type="entry name" value="Zn-dependent exopeptidases"/>
    <property type="match status" value="1"/>
</dbReference>
<gene>
    <name evidence="1" type="primary">hutG</name>
    <name evidence="1" type="ORF">M0G41_16060</name>
</gene>
<protein>
    <submittedName>
        <fullName evidence="1">N-formylglutamate deformylase</fullName>
        <ecNumber evidence="1">3.5.1.68</ecNumber>
    </submittedName>
</protein>
<dbReference type="EMBL" id="JALNMH010000014">
    <property type="protein sequence ID" value="MCK7595177.1"/>
    <property type="molecule type" value="Genomic_DNA"/>
</dbReference>
<dbReference type="Proteomes" id="UP001431449">
    <property type="component" value="Unassembled WGS sequence"/>
</dbReference>
<dbReference type="InterPro" id="IPR007709">
    <property type="entry name" value="N-FG_amidohydro"/>
</dbReference>
<dbReference type="NCBIfam" id="TIGR02017">
    <property type="entry name" value="hutG_amidohyd"/>
    <property type="match status" value="1"/>
</dbReference>
<reference evidence="1" key="1">
    <citation type="submission" date="2022-04" db="EMBL/GenBank/DDBJ databases">
        <title>Lysobacter sp. CAU 1642 isolated from sea sand.</title>
        <authorList>
            <person name="Kim W."/>
        </authorList>
    </citation>
    <scope>NUCLEOTIDE SEQUENCE</scope>
    <source>
        <strain evidence="1">CAU 1642</strain>
    </source>
</reference>
<dbReference type="Pfam" id="PF05013">
    <property type="entry name" value="FGase"/>
    <property type="match status" value="1"/>
</dbReference>
<accession>A0ABT0GKW4</accession>
<sequence length="272" mass="30485">MDDFCLERGRLPLLLSLPHDGVMLPGDIIRRLTPEARAVPDTDWHVGRLYAFARQLGASVLRPTWSRYVVDLNRPPDDVSLYPGRATTGLCPARRFTGDPLYLPGEEPCAEEIAERVTRYWQPYHSALREELDRLRDLHGYVLLWEGHSIRSEVPWLFEGRLPDLNLGTAEGSSCSQPVEQRIQAVCAGQEAYTWVLNGRFKGGYITRHYGDPEGGIDAVQLELAQCTYMDEDSTAFDAARAARLQPVLSALIEAALGRRPRMARRLAAKAG</sequence>
<evidence type="ECO:0000313" key="2">
    <source>
        <dbReference type="Proteomes" id="UP001431449"/>
    </source>
</evidence>
<dbReference type="RefSeq" id="WP_248210952.1">
    <property type="nucleotide sequence ID" value="NZ_JALNMH010000014.1"/>
</dbReference>
<organism evidence="1 2">
    <name type="scientific">Pseudomarimonas salicorniae</name>
    <dbReference type="NCBI Taxonomy" id="2933270"/>
    <lineage>
        <taxon>Bacteria</taxon>
        <taxon>Pseudomonadati</taxon>
        <taxon>Pseudomonadota</taxon>
        <taxon>Gammaproteobacteria</taxon>
        <taxon>Lysobacterales</taxon>
        <taxon>Lysobacteraceae</taxon>
        <taxon>Pseudomarimonas</taxon>
    </lineage>
</organism>
<comment type="caution">
    <text evidence="1">The sequence shown here is derived from an EMBL/GenBank/DDBJ whole genome shotgun (WGS) entry which is preliminary data.</text>
</comment>
<evidence type="ECO:0000313" key="1">
    <source>
        <dbReference type="EMBL" id="MCK7595177.1"/>
    </source>
</evidence>
<dbReference type="SUPFAM" id="SSF53187">
    <property type="entry name" value="Zn-dependent exopeptidases"/>
    <property type="match status" value="1"/>
</dbReference>